<organism evidence="9 10">
    <name type="scientific">Candidatus Schekmanbacteria bacterium RBG_16_38_11</name>
    <dbReference type="NCBI Taxonomy" id="1817880"/>
    <lineage>
        <taxon>Bacteria</taxon>
        <taxon>Candidatus Schekmaniibacteriota</taxon>
    </lineage>
</organism>
<evidence type="ECO:0000313" key="9">
    <source>
        <dbReference type="EMBL" id="OGL44353.1"/>
    </source>
</evidence>
<dbReference type="PRINTS" id="PR00344">
    <property type="entry name" value="BCTRLSENSOR"/>
</dbReference>
<dbReference type="AlphaFoldDB" id="A0A1F7RS36"/>
<feature type="domain" description="Histidine kinase" evidence="8">
    <location>
        <begin position="1"/>
        <end position="124"/>
    </location>
</feature>
<evidence type="ECO:0000256" key="3">
    <source>
        <dbReference type="ARBA" id="ARBA00022679"/>
    </source>
</evidence>
<dbReference type="Proteomes" id="UP000178435">
    <property type="component" value="Unassembled WGS sequence"/>
</dbReference>
<protein>
    <recommendedName>
        <fullName evidence="2">histidine kinase</fullName>
        <ecNumber evidence="2">2.7.13.3</ecNumber>
    </recommendedName>
</protein>
<keyword evidence="3" id="KW-0808">Transferase</keyword>
<dbReference type="Gene3D" id="3.30.565.10">
    <property type="entry name" value="Histidine kinase-like ATPase, C-terminal domain"/>
    <property type="match status" value="1"/>
</dbReference>
<evidence type="ECO:0000256" key="5">
    <source>
        <dbReference type="ARBA" id="ARBA00022777"/>
    </source>
</evidence>
<dbReference type="InterPro" id="IPR036890">
    <property type="entry name" value="HATPase_C_sf"/>
</dbReference>
<evidence type="ECO:0000256" key="1">
    <source>
        <dbReference type="ARBA" id="ARBA00000085"/>
    </source>
</evidence>
<dbReference type="EC" id="2.7.13.3" evidence="2"/>
<dbReference type="InterPro" id="IPR005467">
    <property type="entry name" value="His_kinase_dom"/>
</dbReference>
<evidence type="ECO:0000259" key="8">
    <source>
        <dbReference type="PROSITE" id="PS50109"/>
    </source>
</evidence>
<reference evidence="9 10" key="1">
    <citation type="journal article" date="2016" name="Nat. Commun.">
        <title>Thousands of microbial genomes shed light on interconnected biogeochemical processes in an aquifer system.</title>
        <authorList>
            <person name="Anantharaman K."/>
            <person name="Brown C.T."/>
            <person name="Hug L.A."/>
            <person name="Sharon I."/>
            <person name="Castelle C.J."/>
            <person name="Probst A.J."/>
            <person name="Thomas B.C."/>
            <person name="Singh A."/>
            <person name="Wilkins M.J."/>
            <person name="Karaoz U."/>
            <person name="Brodie E.L."/>
            <person name="Williams K.H."/>
            <person name="Hubbard S.S."/>
            <person name="Banfield J.F."/>
        </authorList>
    </citation>
    <scope>NUCLEOTIDE SEQUENCE [LARGE SCALE GENOMIC DNA]</scope>
</reference>
<gene>
    <name evidence="9" type="ORF">A2149_00550</name>
</gene>
<dbReference type="SUPFAM" id="SSF55874">
    <property type="entry name" value="ATPase domain of HSP90 chaperone/DNA topoisomerase II/histidine kinase"/>
    <property type="match status" value="1"/>
</dbReference>
<evidence type="ECO:0000256" key="6">
    <source>
        <dbReference type="ARBA" id="ARBA00022840"/>
    </source>
</evidence>
<dbReference type="GO" id="GO:0004673">
    <property type="term" value="F:protein histidine kinase activity"/>
    <property type="evidence" value="ECO:0007669"/>
    <property type="project" value="UniProtKB-EC"/>
</dbReference>
<evidence type="ECO:0000256" key="7">
    <source>
        <dbReference type="ARBA" id="ARBA00023012"/>
    </source>
</evidence>
<name>A0A1F7RS36_9BACT</name>
<sequence>MEKLFPDTDCRLVCDTNQLQQALIALFINAVDAMPNGGTIRVEVIPEKEKNSVQIKISDNGVGISEESISNIFEPFFTTKKDGQGVGLGLSVVYGIIKKHDGEISVDSKINQGTTFTIILPTNLTVGEQKVEEQVA</sequence>
<evidence type="ECO:0000256" key="4">
    <source>
        <dbReference type="ARBA" id="ARBA00022741"/>
    </source>
</evidence>
<comment type="catalytic activity">
    <reaction evidence="1">
        <text>ATP + protein L-histidine = ADP + protein N-phospho-L-histidine.</text>
        <dbReference type="EC" id="2.7.13.3"/>
    </reaction>
</comment>
<proteinExistence type="predicted"/>
<dbReference type="PROSITE" id="PS50109">
    <property type="entry name" value="HIS_KIN"/>
    <property type="match status" value="1"/>
</dbReference>
<keyword evidence="6" id="KW-0067">ATP-binding</keyword>
<dbReference type="SMART" id="SM00387">
    <property type="entry name" value="HATPase_c"/>
    <property type="match status" value="1"/>
</dbReference>
<dbReference type="EMBL" id="MGDF01000147">
    <property type="protein sequence ID" value="OGL44353.1"/>
    <property type="molecule type" value="Genomic_DNA"/>
</dbReference>
<comment type="caution">
    <text evidence="9">The sequence shown here is derived from an EMBL/GenBank/DDBJ whole genome shotgun (WGS) entry which is preliminary data.</text>
</comment>
<evidence type="ECO:0000256" key="2">
    <source>
        <dbReference type="ARBA" id="ARBA00012438"/>
    </source>
</evidence>
<dbReference type="InterPro" id="IPR003594">
    <property type="entry name" value="HATPase_dom"/>
</dbReference>
<keyword evidence="4" id="KW-0547">Nucleotide-binding</keyword>
<accession>A0A1F7RS36</accession>
<evidence type="ECO:0000313" key="10">
    <source>
        <dbReference type="Proteomes" id="UP000178435"/>
    </source>
</evidence>
<dbReference type="GO" id="GO:0000160">
    <property type="term" value="P:phosphorelay signal transduction system"/>
    <property type="evidence" value="ECO:0007669"/>
    <property type="project" value="UniProtKB-KW"/>
</dbReference>
<keyword evidence="7" id="KW-0902">Two-component regulatory system</keyword>
<dbReference type="PANTHER" id="PTHR43065">
    <property type="entry name" value="SENSOR HISTIDINE KINASE"/>
    <property type="match status" value="1"/>
</dbReference>
<dbReference type="PANTHER" id="PTHR43065:SF46">
    <property type="entry name" value="C4-DICARBOXYLATE TRANSPORT SENSOR PROTEIN DCTB"/>
    <property type="match status" value="1"/>
</dbReference>
<dbReference type="InterPro" id="IPR004358">
    <property type="entry name" value="Sig_transdc_His_kin-like_C"/>
</dbReference>
<dbReference type="GO" id="GO:0005524">
    <property type="term" value="F:ATP binding"/>
    <property type="evidence" value="ECO:0007669"/>
    <property type="project" value="UniProtKB-KW"/>
</dbReference>
<dbReference type="Pfam" id="PF02518">
    <property type="entry name" value="HATPase_c"/>
    <property type="match status" value="1"/>
</dbReference>
<keyword evidence="5" id="KW-0418">Kinase</keyword>